<keyword evidence="2" id="KW-1185">Reference proteome</keyword>
<reference evidence="1" key="1">
    <citation type="submission" date="2022-10" db="EMBL/GenBank/DDBJ databases">
        <title>The complete genomes of actinobacterial strains from the NBC collection.</title>
        <authorList>
            <person name="Joergensen T.S."/>
            <person name="Alvarez Arevalo M."/>
            <person name="Sterndorff E.B."/>
            <person name="Faurdal D."/>
            <person name="Vuksanovic O."/>
            <person name="Mourched A.-S."/>
            <person name="Charusanti P."/>
            <person name="Shaw S."/>
            <person name="Blin K."/>
            <person name="Weber T."/>
        </authorList>
    </citation>
    <scope>NUCLEOTIDE SEQUENCE</scope>
    <source>
        <strain evidence="1">NBC 01771</strain>
    </source>
</reference>
<accession>A0ACD4ZYF7</accession>
<gene>
    <name evidence="1" type="ORF">OG835_41030</name>
</gene>
<protein>
    <submittedName>
        <fullName evidence="1">Aminoglycoside phosphotransferase family protein</fullName>
    </submittedName>
</protein>
<sequence length="274" mass="29606">MLLGEGENNIAYEVNGELIVRFSKDPDPASRAAQVNDEARLLAAVAGFSPLPVPEPSFTVAEQGCLAYFKLPGLPLIDLPVPQRSAHARSIAATLGELLTALQRAPVGRMAELVDTDDQPKALWLREAAETYAAVAESVPMAYRPAVEAFLDAPPPTDRYAPVFSHNDLGIEHVLIDPAAWTVTGVIDWGDAAIVDPAYDFGLLYRDLGPAALGLALNSYRTDVRDLQAISARAAFYARCSVLEDMAYGIQTGHDKYLDKSLAALKWLYPAQAQ</sequence>
<evidence type="ECO:0000313" key="2">
    <source>
        <dbReference type="Proteomes" id="UP001348369"/>
    </source>
</evidence>
<dbReference type="Proteomes" id="UP001348369">
    <property type="component" value="Chromosome"/>
</dbReference>
<name>A0ACD4ZYF7_9ACTN</name>
<evidence type="ECO:0000313" key="1">
    <source>
        <dbReference type="EMBL" id="WSC03404.1"/>
    </source>
</evidence>
<dbReference type="EMBL" id="CP109109">
    <property type="protein sequence ID" value="WSC03404.1"/>
    <property type="molecule type" value="Genomic_DNA"/>
</dbReference>
<organism evidence="1 2">
    <name type="scientific">Streptomyces scopuliridis</name>
    <dbReference type="NCBI Taxonomy" id="452529"/>
    <lineage>
        <taxon>Bacteria</taxon>
        <taxon>Bacillati</taxon>
        <taxon>Actinomycetota</taxon>
        <taxon>Actinomycetes</taxon>
        <taxon>Kitasatosporales</taxon>
        <taxon>Streptomycetaceae</taxon>
        <taxon>Streptomyces</taxon>
    </lineage>
</organism>
<proteinExistence type="predicted"/>